<gene>
    <name evidence="1" type="ORF">UFOVP1324_17</name>
</gene>
<dbReference type="Gene3D" id="3.40.50.300">
    <property type="entry name" value="P-loop containing nucleotide triphosphate hydrolases"/>
    <property type="match status" value="1"/>
</dbReference>
<sequence length="554" mass="62408">MSFLRVINRDGSEIELKGKALKAYVEAAHEWMRRNPWSPNTETDDGSIHPQLMAYESEADIVGYGGAAGGGKTDLACGLTLTKHRKTMILRRVGTELQGILDRLEELIGDPTGRNGQQKVWKRLRWDGVRQQIEWASLPNAGDERGFQGRPHDLLIFDEAANFLESQVRFLLGWLRSTVKGQRKKCLLAFNPPTSAEGQWIFEFFAAWLDDTHPNPAKPGELRWYATDPRGRDVEVPDGRVFVWEIINGKGTGDRIYDFNPKDYRGEKRNKIITPLSRTFIPSRVTDNPYLANTGYMAMLQGLPEPLRSQMLNGDFKAGMVDDIWQVIPSLWVDLAVARWKRWDDKHEGQKPGDMDSVGVDVARGGKDETVIARRHGNWFDVPIAVPGIETPDGQSVATHTMLARRDMAPIHIDVIGVGSSPFDILNNQVKAQTRAIDVRNKTPGTDKTGHLGFFNLRSEVWWRMREWLDPENHTGAMLPPSSRLKADLTAPKWEAQGRLIKVESKEDIEDRIGRSPDYGTAYVLGLIETPKLHIVRGALTGAGRRDHDPYANL</sequence>
<name>A0A6J5RMU5_9CAUD</name>
<protein>
    <recommendedName>
        <fullName evidence="2">Terminase-like family</fullName>
    </recommendedName>
</protein>
<reference evidence="1" key="1">
    <citation type="submission" date="2020-05" db="EMBL/GenBank/DDBJ databases">
        <authorList>
            <person name="Chiriac C."/>
            <person name="Salcher M."/>
            <person name="Ghai R."/>
            <person name="Kavagutti S V."/>
        </authorList>
    </citation>
    <scope>NUCLEOTIDE SEQUENCE</scope>
</reference>
<organism evidence="1">
    <name type="scientific">uncultured Caudovirales phage</name>
    <dbReference type="NCBI Taxonomy" id="2100421"/>
    <lineage>
        <taxon>Viruses</taxon>
        <taxon>Duplodnaviria</taxon>
        <taxon>Heunggongvirae</taxon>
        <taxon>Uroviricota</taxon>
        <taxon>Caudoviricetes</taxon>
        <taxon>Peduoviridae</taxon>
        <taxon>Maltschvirus</taxon>
        <taxon>Maltschvirus maltsch</taxon>
    </lineage>
</organism>
<proteinExistence type="predicted"/>
<dbReference type="EMBL" id="LR797273">
    <property type="protein sequence ID" value="CAB4198790.1"/>
    <property type="molecule type" value="Genomic_DNA"/>
</dbReference>
<dbReference type="InterPro" id="IPR027417">
    <property type="entry name" value="P-loop_NTPase"/>
</dbReference>
<dbReference type="Gene3D" id="3.30.420.240">
    <property type="match status" value="1"/>
</dbReference>
<evidence type="ECO:0000313" key="1">
    <source>
        <dbReference type="EMBL" id="CAB4198790.1"/>
    </source>
</evidence>
<evidence type="ECO:0008006" key="2">
    <source>
        <dbReference type="Google" id="ProtNLM"/>
    </source>
</evidence>
<accession>A0A6J5RMU5</accession>